<sequence length="179" mass="20407">MACLSETNHGSTSLFNRLMVNVDISYFVCLFSMHACVLISKYHHVRYKSVDQSLTNKDSQLSQVIKYNVSPLSLSCSFFSFFCLYQTKSSVYISRMTSQPHLHHGTCHSFKRTKNAGSKCLHVDRQRLQGWKNHPFGFGQCPQNFGLGATFRRNTQRHARRRGSDYVCAVFTGDCCGVE</sequence>
<proteinExistence type="predicted"/>
<dbReference type="EMBL" id="CH408081">
    <property type="protein sequence ID" value="EEQ41049.1"/>
    <property type="molecule type" value="Genomic_DNA"/>
</dbReference>
<dbReference type="Proteomes" id="UP000007703">
    <property type="component" value="Unassembled WGS sequence"/>
</dbReference>
<reference evidence="1 2" key="1">
    <citation type="journal article" date="2009" name="Nature">
        <title>Evolution of pathogenicity and sexual reproduction in eight Candida genomes.</title>
        <authorList>
            <person name="Butler G."/>
            <person name="Rasmussen M.D."/>
            <person name="Lin M.F."/>
            <person name="Santos M.A."/>
            <person name="Sakthikumar S."/>
            <person name="Munro C.A."/>
            <person name="Rheinbay E."/>
            <person name="Grabherr M."/>
            <person name="Forche A."/>
            <person name="Reedy J.L."/>
            <person name="Agrafioti I."/>
            <person name="Arnaud M.B."/>
            <person name="Bates S."/>
            <person name="Brown A.J."/>
            <person name="Brunke S."/>
            <person name="Costanzo M.C."/>
            <person name="Fitzpatrick D.A."/>
            <person name="de Groot P.W."/>
            <person name="Harris D."/>
            <person name="Hoyer L.L."/>
            <person name="Hube B."/>
            <person name="Klis F.M."/>
            <person name="Kodira C."/>
            <person name="Lennard N."/>
            <person name="Logue M.E."/>
            <person name="Martin R."/>
            <person name="Neiman A.M."/>
            <person name="Nikolaou E."/>
            <person name="Quail M.A."/>
            <person name="Quinn J."/>
            <person name="Santos M.C."/>
            <person name="Schmitzberger F.F."/>
            <person name="Sherlock G."/>
            <person name="Shah P."/>
            <person name="Silverstein K.A."/>
            <person name="Skrzypek M.S."/>
            <person name="Soll D."/>
            <person name="Staggs R."/>
            <person name="Stansfield I."/>
            <person name="Stumpf M.P."/>
            <person name="Sudbery P.E."/>
            <person name="Srikantha T."/>
            <person name="Zeng Q."/>
            <person name="Berman J."/>
            <person name="Berriman M."/>
            <person name="Heitman J."/>
            <person name="Gow N.A."/>
            <person name="Lorenz M.C."/>
            <person name="Birren B.W."/>
            <person name="Kellis M."/>
            <person name="Cuomo C.A."/>
        </authorList>
    </citation>
    <scope>NUCLEOTIDE SEQUENCE [LARGE SCALE GENOMIC DNA]</scope>
    <source>
        <strain evidence="1 2">ATCC 42720</strain>
    </source>
</reference>
<dbReference type="AlphaFoldDB" id="C4Y9V6"/>
<name>C4Y9V6_CLAL4</name>
<dbReference type="InParanoid" id="C4Y9V6"/>
<dbReference type="VEuPathDB" id="FungiDB:CLUG_05177"/>
<protein>
    <submittedName>
        <fullName evidence="1">Uncharacterized protein</fullName>
    </submittedName>
</protein>
<evidence type="ECO:0000313" key="2">
    <source>
        <dbReference type="Proteomes" id="UP000007703"/>
    </source>
</evidence>
<dbReference type="HOGENOM" id="CLU_1503291_0_0_1"/>
<organism evidence="1 2">
    <name type="scientific">Clavispora lusitaniae (strain ATCC 42720)</name>
    <name type="common">Yeast</name>
    <name type="synonym">Candida lusitaniae</name>
    <dbReference type="NCBI Taxonomy" id="306902"/>
    <lineage>
        <taxon>Eukaryota</taxon>
        <taxon>Fungi</taxon>
        <taxon>Dikarya</taxon>
        <taxon>Ascomycota</taxon>
        <taxon>Saccharomycotina</taxon>
        <taxon>Pichiomycetes</taxon>
        <taxon>Metschnikowiaceae</taxon>
        <taxon>Clavispora</taxon>
    </lineage>
</organism>
<accession>C4Y9V6</accession>
<evidence type="ECO:0000313" key="1">
    <source>
        <dbReference type="EMBL" id="EEQ41049.1"/>
    </source>
</evidence>
<gene>
    <name evidence="1" type="ORF">CLUG_05177</name>
</gene>
<dbReference type="KEGG" id="clu:CLUG_05177"/>